<dbReference type="Proteomes" id="UP000029981">
    <property type="component" value="Chromosome 6"/>
</dbReference>
<dbReference type="Gramene" id="KGN46608">
    <property type="protein sequence ID" value="KGN46608"/>
    <property type="gene ID" value="Csa_6G112460"/>
</dbReference>
<gene>
    <name evidence="1" type="ORF">Csa_6G112460</name>
</gene>
<evidence type="ECO:0000313" key="2">
    <source>
        <dbReference type="Proteomes" id="UP000029981"/>
    </source>
</evidence>
<name>A0A0A0KAT9_CUCSA</name>
<keyword evidence="2" id="KW-1185">Reference proteome</keyword>
<reference evidence="1 2" key="4">
    <citation type="journal article" date="2011" name="BMC Genomics">
        <title>RNA-Seq improves annotation of protein-coding genes in the cucumber genome.</title>
        <authorList>
            <person name="Li Z."/>
            <person name="Zhang Z."/>
            <person name="Yan P."/>
            <person name="Huang S."/>
            <person name="Fei Z."/>
            <person name="Lin K."/>
        </authorList>
    </citation>
    <scope>NUCLEOTIDE SEQUENCE [LARGE SCALE GENOMIC DNA]</scope>
    <source>
        <strain evidence="2">cv. 9930</strain>
    </source>
</reference>
<protein>
    <submittedName>
        <fullName evidence="1">Uncharacterized protein</fullName>
    </submittedName>
</protein>
<accession>A0A0A0KAT9</accession>
<reference evidence="1 2" key="2">
    <citation type="journal article" date="2009" name="PLoS ONE">
        <title>An integrated genetic and cytogenetic map of the cucumber genome.</title>
        <authorList>
            <person name="Ren Y."/>
            <person name="Zhang Z."/>
            <person name="Liu J."/>
            <person name="Staub J.E."/>
            <person name="Han Y."/>
            <person name="Cheng Z."/>
            <person name="Li X."/>
            <person name="Lu J."/>
            <person name="Miao H."/>
            <person name="Kang H."/>
            <person name="Xie B."/>
            <person name="Gu X."/>
            <person name="Wang X."/>
            <person name="Du Y."/>
            <person name="Jin W."/>
            <person name="Huang S."/>
        </authorList>
    </citation>
    <scope>NUCLEOTIDE SEQUENCE [LARGE SCALE GENOMIC DNA]</scope>
    <source>
        <strain evidence="2">cv. 9930</strain>
    </source>
</reference>
<sequence length="63" mass="6961">MGEIDEGDEEYRKWSALVLKTTPCFCKIVAKSAEQSSCALPSASCVPPLAFDVIRIFKCINIH</sequence>
<proteinExistence type="predicted"/>
<evidence type="ECO:0000313" key="1">
    <source>
        <dbReference type="EMBL" id="KGN46608.1"/>
    </source>
</evidence>
<dbReference type="AlphaFoldDB" id="A0A0A0KAT9"/>
<reference evidence="1 2" key="1">
    <citation type="journal article" date="2009" name="Nat. Genet.">
        <title>The genome of the cucumber, Cucumis sativus L.</title>
        <authorList>
            <person name="Huang S."/>
            <person name="Li R."/>
            <person name="Zhang Z."/>
            <person name="Li L."/>
            <person name="Gu X."/>
            <person name="Fan W."/>
            <person name="Lucas W.J."/>
            <person name="Wang X."/>
            <person name="Xie B."/>
            <person name="Ni P."/>
            <person name="Ren Y."/>
            <person name="Zhu H."/>
            <person name="Li J."/>
            <person name="Lin K."/>
            <person name="Jin W."/>
            <person name="Fei Z."/>
            <person name="Li G."/>
            <person name="Staub J."/>
            <person name="Kilian A."/>
            <person name="van der Vossen E.A."/>
            <person name="Wu Y."/>
            <person name="Guo J."/>
            <person name="He J."/>
            <person name="Jia Z."/>
            <person name="Ren Y."/>
            <person name="Tian G."/>
            <person name="Lu Y."/>
            <person name="Ruan J."/>
            <person name="Qian W."/>
            <person name="Wang M."/>
            <person name="Huang Q."/>
            <person name="Li B."/>
            <person name="Xuan Z."/>
            <person name="Cao J."/>
            <person name="Asan"/>
            <person name="Wu Z."/>
            <person name="Zhang J."/>
            <person name="Cai Q."/>
            <person name="Bai Y."/>
            <person name="Zhao B."/>
            <person name="Han Y."/>
            <person name="Li Y."/>
            <person name="Li X."/>
            <person name="Wang S."/>
            <person name="Shi Q."/>
            <person name="Liu S."/>
            <person name="Cho W.K."/>
            <person name="Kim J.Y."/>
            <person name="Xu Y."/>
            <person name="Heller-Uszynska K."/>
            <person name="Miao H."/>
            <person name="Cheng Z."/>
            <person name="Zhang S."/>
            <person name="Wu J."/>
            <person name="Yang Y."/>
            <person name="Kang H."/>
            <person name="Li M."/>
            <person name="Liang H."/>
            <person name="Ren X."/>
            <person name="Shi Z."/>
            <person name="Wen M."/>
            <person name="Jian M."/>
            <person name="Yang H."/>
            <person name="Zhang G."/>
            <person name="Yang Z."/>
            <person name="Chen R."/>
            <person name="Liu S."/>
            <person name="Li J."/>
            <person name="Ma L."/>
            <person name="Liu H."/>
            <person name="Zhou Y."/>
            <person name="Zhao J."/>
            <person name="Fang X."/>
            <person name="Li G."/>
            <person name="Fang L."/>
            <person name="Li Y."/>
            <person name="Liu D."/>
            <person name="Zheng H."/>
            <person name="Zhang Y."/>
            <person name="Qin N."/>
            <person name="Li Z."/>
            <person name="Yang G."/>
            <person name="Yang S."/>
            <person name="Bolund L."/>
            <person name="Kristiansen K."/>
            <person name="Zheng H."/>
            <person name="Li S."/>
            <person name="Zhang X."/>
            <person name="Yang H."/>
            <person name="Wang J."/>
            <person name="Sun R."/>
            <person name="Zhang B."/>
            <person name="Jiang S."/>
            <person name="Wang J."/>
            <person name="Du Y."/>
            <person name="Li S."/>
        </authorList>
    </citation>
    <scope>NUCLEOTIDE SEQUENCE [LARGE SCALE GENOMIC DNA]</scope>
    <source>
        <strain evidence="2">cv. 9930</strain>
    </source>
</reference>
<dbReference type="EMBL" id="CM002927">
    <property type="protein sequence ID" value="KGN46608.1"/>
    <property type="molecule type" value="Genomic_DNA"/>
</dbReference>
<reference evidence="1 2" key="3">
    <citation type="journal article" date="2010" name="BMC Genomics">
        <title>Transcriptome sequencing and comparative analysis of cucumber flowers with different sex types.</title>
        <authorList>
            <person name="Guo S."/>
            <person name="Zheng Y."/>
            <person name="Joung J.G."/>
            <person name="Liu S."/>
            <person name="Zhang Z."/>
            <person name="Crasta O.R."/>
            <person name="Sobral B.W."/>
            <person name="Xu Y."/>
            <person name="Huang S."/>
            <person name="Fei Z."/>
        </authorList>
    </citation>
    <scope>NUCLEOTIDE SEQUENCE [LARGE SCALE GENOMIC DNA]</scope>
    <source>
        <strain evidence="2">cv. 9930</strain>
    </source>
</reference>
<organism evidence="1 2">
    <name type="scientific">Cucumis sativus</name>
    <name type="common">Cucumber</name>
    <dbReference type="NCBI Taxonomy" id="3659"/>
    <lineage>
        <taxon>Eukaryota</taxon>
        <taxon>Viridiplantae</taxon>
        <taxon>Streptophyta</taxon>
        <taxon>Embryophyta</taxon>
        <taxon>Tracheophyta</taxon>
        <taxon>Spermatophyta</taxon>
        <taxon>Magnoliopsida</taxon>
        <taxon>eudicotyledons</taxon>
        <taxon>Gunneridae</taxon>
        <taxon>Pentapetalae</taxon>
        <taxon>rosids</taxon>
        <taxon>fabids</taxon>
        <taxon>Cucurbitales</taxon>
        <taxon>Cucurbitaceae</taxon>
        <taxon>Benincaseae</taxon>
        <taxon>Cucumis</taxon>
    </lineage>
</organism>